<proteinExistence type="predicted"/>
<evidence type="ECO:0000313" key="1">
    <source>
        <dbReference type="EMBL" id="MBA0845175.1"/>
    </source>
</evidence>
<reference evidence="1 2" key="1">
    <citation type="journal article" date="2019" name="Genome Biol. Evol.">
        <title>Insights into the evolution of the New World diploid cottons (Gossypium, subgenus Houzingenia) based on genome sequencing.</title>
        <authorList>
            <person name="Grover C.E."/>
            <person name="Arick M.A. 2nd"/>
            <person name="Thrash A."/>
            <person name="Conover J.L."/>
            <person name="Sanders W.S."/>
            <person name="Peterson D.G."/>
            <person name="Frelichowski J.E."/>
            <person name="Scheffler J.A."/>
            <person name="Scheffler B.E."/>
            <person name="Wendel J.F."/>
        </authorList>
    </citation>
    <scope>NUCLEOTIDE SEQUENCE [LARGE SCALE GENOMIC DNA]</scope>
    <source>
        <strain evidence="1">6</strain>
        <tissue evidence="1">Leaf</tissue>
    </source>
</reference>
<gene>
    <name evidence="1" type="ORF">Goarm_022341</name>
</gene>
<sequence>MLGVFTPDMHFVYVLPGWEGFVADGWVLRDAICRMHELKVPHGKVQN</sequence>
<dbReference type="AlphaFoldDB" id="A0A7J9KFD9"/>
<evidence type="ECO:0000313" key="2">
    <source>
        <dbReference type="Proteomes" id="UP000593575"/>
    </source>
</evidence>
<dbReference type="Proteomes" id="UP000593575">
    <property type="component" value="Unassembled WGS sequence"/>
</dbReference>
<organism evidence="1 2">
    <name type="scientific">Gossypium armourianum</name>
    <dbReference type="NCBI Taxonomy" id="34283"/>
    <lineage>
        <taxon>Eukaryota</taxon>
        <taxon>Viridiplantae</taxon>
        <taxon>Streptophyta</taxon>
        <taxon>Embryophyta</taxon>
        <taxon>Tracheophyta</taxon>
        <taxon>Spermatophyta</taxon>
        <taxon>Magnoliopsida</taxon>
        <taxon>eudicotyledons</taxon>
        <taxon>Gunneridae</taxon>
        <taxon>Pentapetalae</taxon>
        <taxon>rosids</taxon>
        <taxon>malvids</taxon>
        <taxon>Malvales</taxon>
        <taxon>Malvaceae</taxon>
        <taxon>Malvoideae</taxon>
        <taxon>Gossypium</taxon>
    </lineage>
</organism>
<name>A0A7J9KFD9_9ROSI</name>
<keyword evidence="2" id="KW-1185">Reference proteome</keyword>
<comment type="caution">
    <text evidence="1">The sequence shown here is derived from an EMBL/GenBank/DDBJ whole genome shotgun (WGS) entry which is preliminary data.</text>
</comment>
<protein>
    <submittedName>
        <fullName evidence="1">Uncharacterized protein</fullName>
    </submittedName>
</protein>
<accession>A0A7J9KFD9</accession>
<dbReference type="EMBL" id="JABFAE010413513">
    <property type="protein sequence ID" value="MBA0845175.1"/>
    <property type="molecule type" value="Genomic_DNA"/>
</dbReference>